<organism evidence="3 4">
    <name type="scientific">candidate division WOR-3 bacterium</name>
    <dbReference type="NCBI Taxonomy" id="2052148"/>
    <lineage>
        <taxon>Bacteria</taxon>
        <taxon>Bacteria division WOR-3</taxon>
    </lineage>
</organism>
<dbReference type="Proteomes" id="UP000630660">
    <property type="component" value="Unassembled WGS sequence"/>
</dbReference>
<dbReference type="AlphaFoldDB" id="A0A9D5K9K0"/>
<feature type="compositionally biased region" description="Low complexity" evidence="1">
    <location>
        <begin position="84"/>
        <end position="101"/>
    </location>
</feature>
<gene>
    <name evidence="3" type="ORF">GF359_07260</name>
</gene>
<comment type="caution">
    <text evidence="3">The sequence shown here is derived from an EMBL/GenBank/DDBJ whole genome shotgun (WGS) entry which is preliminary data.</text>
</comment>
<evidence type="ECO:0000313" key="3">
    <source>
        <dbReference type="EMBL" id="MBD3364998.1"/>
    </source>
</evidence>
<feature type="chain" id="PRO_5038954348" description="Tetratricopeptide repeat protein" evidence="2">
    <location>
        <begin position="31"/>
        <end position="228"/>
    </location>
</feature>
<evidence type="ECO:0000256" key="2">
    <source>
        <dbReference type="SAM" id="SignalP"/>
    </source>
</evidence>
<evidence type="ECO:0000313" key="4">
    <source>
        <dbReference type="Proteomes" id="UP000630660"/>
    </source>
</evidence>
<evidence type="ECO:0000256" key="1">
    <source>
        <dbReference type="SAM" id="MobiDB-lite"/>
    </source>
</evidence>
<feature type="region of interest" description="Disordered" evidence="1">
    <location>
        <begin position="82"/>
        <end position="101"/>
    </location>
</feature>
<feature type="signal peptide" evidence="2">
    <location>
        <begin position="1"/>
        <end position="30"/>
    </location>
</feature>
<dbReference type="Gene3D" id="1.25.40.10">
    <property type="entry name" value="Tetratricopeptide repeat domain"/>
    <property type="match status" value="1"/>
</dbReference>
<name>A0A9D5K9K0_UNCW3</name>
<sequence length="228" mass="24267">MNNKRSYVKRTLVCVLGLMCLIPMTAFGSAGEEGHAAELVEMAETRFSDGRTEAGLKICDMVLEKYPQTKAAAKAGELKRKAMTSTPISTPIPTTTTTTSITNGDEAHAAELLGMAQTRLSDGRTEAGLKILDMILSKYANTSSASKAASLMGKYSESGSTSTSTTTSSGGSRTEEEHAAELVDMAETRLADGRTEAAVKICEMVLEKYSHTRAAVKAKEIKRIAEGD</sequence>
<reference evidence="3" key="1">
    <citation type="submission" date="2019-11" db="EMBL/GenBank/DDBJ databases">
        <title>Microbial mats filling the niche in hypersaline microbial mats.</title>
        <authorList>
            <person name="Wong H.L."/>
            <person name="Macleod F.I."/>
            <person name="White R.A. III"/>
            <person name="Burns B.P."/>
        </authorList>
    </citation>
    <scope>NUCLEOTIDE SEQUENCE</scope>
    <source>
        <strain evidence="3">Bin_327</strain>
    </source>
</reference>
<dbReference type="EMBL" id="WJKJ01000240">
    <property type="protein sequence ID" value="MBD3364998.1"/>
    <property type="molecule type" value="Genomic_DNA"/>
</dbReference>
<evidence type="ECO:0008006" key="5">
    <source>
        <dbReference type="Google" id="ProtNLM"/>
    </source>
</evidence>
<dbReference type="InterPro" id="IPR011990">
    <property type="entry name" value="TPR-like_helical_dom_sf"/>
</dbReference>
<protein>
    <recommendedName>
        <fullName evidence="5">Tetratricopeptide repeat protein</fullName>
    </recommendedName>
</protein>
<proteinExistence type="predicted"/>
<feature type="region of interest" description="Disordered" evidence="1">
    <location>
        <begin position="153"/>
        <end position="178"/>
    </location>
</feature>
<feature type="compositionally biased region" description="Low complexity" evidence="1">
    <location>
        <begin position="156"/>
        <end position="172"/>
    </location>
</feature>
<accession>A0A9D5K9K0</accession>
<keyword evidence="2" id="KW-0732">Signal</keyword>